<gene>
    <name evidence="2" type="ORF">AS156_13660</name>
</gene>
<dbReference type="OrthoDB" id="329821at2"/>
<dbReference type="Proteomes" id="UP000057737">
    <property type="component" value="Unassembled WGS sequence"/>
</dbReference>
<sequence length="94" mass="9768">MKYVVLVLLLATTPAMACSFDTDCRPGSQCLKESGDVYGVCAGGLSPGNANDRQPISSPLDVNGTYGNTCSFDTDCGPGSRCVKDASIHGVCMR</sequence>
<feature type="signal peptide" evidence="1">
    <location>
        <begin position="1"/>
        <end position="17"/>
    </location>
</feature>
<evidence type="ECO:0008006" key="4">
    <source>
        <dbReference type="Google" id="ProtNLM"/>
    </source>
</evidence>
<organism evidence="2 3">
    <name type="scientific">Bradyrhizobium macuxiense</name>
    <dbReference type="NCBI Taxonomy" id="1755647"/>
    <lineage>
        <taxon>Bacteria</taxon>
        <taxon>Pseudomonadati</taxon>
        <taxon>Pseudomonadota</taxon>
        <taxon>Alphaproteobacteria</taxon>
        <taxon>Hyphomicrobiales</taxon>
        <taxon>Nitrobacteraceae</taxon>
        <taxon>Bradyrhizobium</taxon>
    </lineage>
</organism>
<evidence type="ECO:0000256" key="1">
    <source>
        <dbReference type="SAM" id="SignalP"/>
    </source>
</evidence>
<keyword evidence="1" id="KW-0732">Signal</keyword>
<evidence type="ECO:0000313" key="3">
    <source>
        <dbReference type="Proteomes" id="UP000057737"/>
    </source>
</evidence>
<reference evidence="2 3" key="1">
    <citation type="submission" date="2015-11" db="EMBL/GenBank/DDBJ databases">
        <title>Draft Genome Sequence of the Strain BR 10303 (Bradyrhizobium sp.) isolated from nodules of Centrolobium paraense.</title>
        <authorList>
            <person name="Zelli J.E."/>
            <person name="Simoes-Araujo J.L."/>
            <person name="Barauna A.C."/>
            <person name="Silva K."/>
        </authorList>
    </citation>
    <scope>NUCLEOTIDE SEQUENCE [LARGE SCALE GENOMIC DNA]</scope>
    <source>
        <strain evidence="2 3">BR 10303</strain>
    </source>
</reference>
<name>A0A109JL29_9BRAD</name>
<evidence type="ECO:0000313" key="2">
    <source>
        <dbReference type="EMBL" id="KWV50883.1"/>
    </source>
</evidence>
<keyword evidence="3" id="KW-1185">Reference proteome</keyword>
<accession>A0A109JL29</accession>
<comment type="caution">
    <text evidence="2">The sequence shown here is derived from an EMBL/GenBank/DDBJ whole genome shotgun (WGS) entry which is preliminary data.</text>
</comment>
<dbReference type="EMBL" id="LNCU01000092">
    <property type="protein sequence ID" value="KWV50883.1"/>
    <property type="molecule type" value="Genomic_DNA"/>
</dbReference>
<feature type="chain" id="PRO_5007136922" description="Dickkopf N-terminal cysteine-rich domain-containing protein" evidence="1">
    <location>
        <begin position="18"/>
        <end position="94"/>
    </location>
</feature>
<dbReference type="AlphaFoldDB" id="A0A109JL29"/>
<protein>
    <recommendedName>
        <fullName evidence="4">Dickkopf N-terminal cysteine-rich domain-containing protein</fullName>
    </recommendedName>
</protein>
<proteinExistence type="predicted"/>
<dbReference type="RefSeq" id="WP_066511334.1">
    <property type="nucleotide sequence ID" value="NZ_LNCU01000092.1"/>
</dbReference>